<dbReference type="Proteomes" id="UP000321947">
    <property type="component" value="Unassembled WGS sequence"/>
</dbReference>
<accession>A0A5D3DVN1</accession>
<dbReference type="GO" id="GO:0003964">
    <property type="term" value="F:RNA-directed DNA polymerase activity"/>
    <property type="evidence" value="ECO:0007669"/>
    <property type="project" value="UniProtKB-KW"/>
</dbReference>
<organism evidence="1 2">
    <name type="scientific">Cucumis melo var. makuwa</name>
    <name type="common">Oriental melon</name>
    <dbReference type="NCBI Taxonomy" id="1194695"/>
    <lineage>
        <taxon>Eukaryota</taxon>
        <taxon>Viridiplantae</taxon>
        <taxon>Streptophyta</taxon>
        <taxon>Embryophyta</taxon>
        <taxon>Tracheophyta</taxon>
        <taxon>Spermatophyta</taxon>
        <taxon>Magnoliopsida</taxon>
        <taxon>eudicotyledons</taxon>
        <taxon>Gunneridae</taxon>
        <taxon>Pentapetalae</taxon>
        <taxon>rosids</taxon>
        <taxon>fabids</taxon>
        <taxon>Cucurbitales</taxon>
        <taxon>Cucurbitaceae</taxon>
        <taxon>Benincaseae</taxon>
        <taxon>Cucumis</taxon>
    </lineage>
</organism>
<dbReference type="EMBL" id="SSTD01002571">
    <property type="protein sequence ID" value="TYK27741.1"/>
    <property type="molecule type" value="Genomic_DNA"/>
</dbReference>
<keyword evidence="1" id="KW-0808">Transferase</keyword>
<proteinExistence type="predicted"/>
<protein>
    <submittedName>
        <fullName evidence="1">RNA-directed DNA polymerase-like protein</fullName>
    </submittedName>
</protein>
<dbReference type="AlphaFoldDB" id="A0A5D3DVN1"/>
<keyword evidence="1" id="KW-0548">Nucleotidyltransferase</keyword>
<sequence length="100" mass="11592">MKVVNSIVLPLVRLVKQTMIKLRGWNSLVDFLVVKMDNFEVVLGIEFLLEHQKYSDVILDSLPKSLLLQWAIDHEIELLPREKPVAKNAYHMALPELDEL</sequence>
<evidence type="ECO:0000313" key="1">
    <source>
        <dbReference type="EMBL" id="TYK27741.1"/>
    </source>
</evidence>
<reference evidence="1 2" key="1">
    <citation type="submission" date="2019-08" db="EMBL/GenBank/DDBJ databases">
        <title>Draft genome sequences of two oriental melons (Cucumis melo L. var makuwa).</title>
        <authorList>
            <person name="Kwon S.-Y."/>
        </authorList>
    </citation>
    <scope>NUCLEOTIDE SEQUENCE [LARGE SCALE GENOMIC DNA]</scope>
    <source>
        <strain evidence="2">cv. Chang Bougi</strain>
        <tissue evidence="1">Leaf</tissue>
    </source>
</reference>
<name>A0A5D3DVN1_CUCMM</name>
<evidence type="ECO:0000313" key="2">
    <source>
        <dbReference type="Proteomes" id="UP000321947"/>
    </source>
</evidence>
<gene>
    <name evidence="1" type="ORF">E5676_scaffold225G00930</name>
</gene>
<keyword evidence="1" id="KW-0695">RNA-directed DNA polymerase</keyword>
<comment type="caution">
    <text evidence="1">The sequence shown here is derived from an EMBL/GenBank/DDBJ whole genome shotgun (WGS) entry which is preliminary data.</text>
</comment>